<dbReference type="Pfam" id="PF01019">
    <property type="entry name" value="G_glu_transpept"/>
    <property type="match status" value="1"/>
</dbReference>
<accession>A0ABM0MCN7</accession>
<dbReference type="SUPFAM" id="SSF56235">
    <property type="entry name" value="N-terminal nucleophile aminohydrolases (Ntn hydrolases)"/>
    <property type="match status" value="1"/>
</dbReference>
<dbReference type="Gene3D" id="3.60.20.40">
    <property type="match status" value="1"/>
</dbReference>
<feature type="non-terminal residue" evidence="2">
    <location>
        <position position="1"/>
    </location>
</feature>
<dbReference type="Gene3D" id="1.10.246.130">
    <property type="match status" value="1"/>
</dbReference>
<dbReference type="Proteomes" id="UP000694865">
    <property type="component" value="Unplaced"/>
</dbReference>
<dbReference type="InterPro" id="IPR000101">
    <property type="entry name" value="GGT_peptidase"/>
</dbReference>
<name>A0ABM0MCN7_SACKO</name>
<dbReference type="InterPro" id="IPR029055">
    <property type="entry name" value="Ntn_hydrolases_N"/>
</dbReference>
<protein>
    <submittedName>
        <fullName evidence="2">Gamma-glutamyltranspeptidase 1-like</fullName>
    </submittedName>
</protein>
<dbReference type="RefSeq" id="XP_006817778.1">
    <property type="nucleotide sequence ID" value="XM_006817715.1"/>
</dbReference>
<dbReference type="GeneID" id="102809523"/>
<dbReference type="PANTHER" id="PTHR11686:SF54">
    <property type="entry name" value="GLUTATHIONE HYDROLASE 7"/>
    <property type="match status" value="1"/>
</dbReference>
<dbReference type="InterPro" id="IPR043137">
    <property type="entry name" value="GGT_ssub_C"/>
</dbReference>
<organism evidence="1 2">
    <name type="scientific">Saccoglossus kowalevskii</name>
    <name type="common">Acorn worm</name>
    <dbReference type="NCBI Taxonomy" id="10224"/>
    <lineage>
        <taxon>Eukaryota</taxon>
        <taxon>Metazoa</taxon>
        <taxon>Hemichordata</taxon>
        <taxon>Enteropneusta</taxon>
        <taxon>Harrimaniidae</taxon>
        <taxon>Saccoglossus</taxon>
    </lineage>
</organism>
<reference evidence="2" key="1">
    <citation type="submission" date="2025-08" db="UniProtKB">
        <authorList>
            <consortium name="RefSeq"/>
        </authorList>
    </citation>
    <scope>IDENTIFICATION</scope>
    <source>
        <tissue evidence="2">Testes</tissue>
    </source>
</reference>
<sequence>YKIYQVPEPAGGAILISIMNIMEGYNLTKSLHNDPLTYHRLIEAFKFAYAQKTRLGDPKYVPDVNNLTNIIITKENALKIRNKINDDKTFDPDHYDPHFPSQSHGTATVTVQDSEGNMVAVTTTVNTRFGSAVMTNSSILLNNEMSDFSWPTQHPQQIFPVSESNYIQPGKRPQSATVPTIVLNSRSPCDRRITLGGNGGTTITTGIAQILLDLLSYGNSTKDSIIKPRVHHELIPNKLLVEAKLSKTIVDELKTKGHNISIQEPVGNELMAIMMTNDKISAYADDRKKGSGAVIF</sequence>
<evidence type="ECO:0000313" key="1">
    <source>
        <dbReference type="Proteomes" id="UP000694865"/>
    </source>
</evidence>
<proteinExistence type="predicted"/>
<gene>
    <name evidence="2" type="primary">LOC102809523</name>
</gene>
<keyword evidence="1" id="KW-1185">Reference proteome</keyword>
<dbReference type="PANTHER" id="PTHR11686">
    <property type="entry name" value="GAMMA GLUTAMYL TRANSPEPTIDASE"/>
    <property type="match status" value="1"/>
</dbReference>
<dbReference type="PRINTS" id="PR01210">
    <property type="entry name" value="GGTRANSPTASE"/>
</dbReference>
<dbReference type="InterPro" id="IPR043138">
    <property type="entry name" value="GGT_lsub"/>
</dbReference>
<evidence type="ECO:0000313" key="2">
    <source>
        <dbReference type="RefSeq" id="XP_006817778.1"/>
    </source>
</evidence>